<evidence type="ECO:0000259" key="2">
    <source>
        <dbReference type="Pfam" id="PF13739"/>
    </source>
</evidence>
<evidence type="ECO:0000313" key="4">
    <source>
        <dbReference type="Proteomes" id="UP001597545"/>
    </source>
</evidence>
<organism evidence="3 4">
    <name type="scientific">Sphingobacterium suaedae</name>
    <dbReference type="NCBI Taxonomy" id="1686402"/>
    <lineage>
        <taxon>Bacteria</taxon>
        <taxon>Pseudomonadati</taxon>
        <taxon>Bacteroidota</taxon>
        <taxon>Sphingobacteriia</taxon>
        <taxon>Sphingobacteriales</taxon>
        <taxon>Sphingobacteriaceae</taxon>
        <taxon>Sphingobacterium</taxon>
    </lineage>
</organism>
<dbReference type="Pfam" id="PF13739">
    <property type="entry name" value="PdaC"/>
    <property type="match status" value="1"/>
</dbReference>
<name>A0ABW5KFW7_9SPHI</name>
<gene>
    <name evidence="3" type="ORF">ACFSR5_05515</name>
</gene>
<dbReference type="Proteomes" id="UP001597545">
    <property type="component" value="Unassembled WGS sequence"/>
</dbReference>
<sequence>MNKIAYSMLVGCMLSFGGCVTENRPDKNKEVEQRLPVTDTASYRIVHFKDFSPYFSGTDTQLDSTTFSARYPVFADDIDSLVKKAIFIDGEDNIEQVADSFLGGFNEYAEEQIERGDQTFHTWYKHQDCRVVLNIPGFLTLRHAINDYTGGAHGMELELWYNFDLHDRKQLALTDVVQDTSKLRALAETYFRKQESLDDTTSYGGAYFFEDNTFALAENFGMTAEGLLFHYNPYEIKSYAEGATTLLIPYSELKDILTDKGKAIQLHISTKN</sequence>
<feature type="domain" description="Deacetylase PdaC" evidence="2">
    <location>
        <begin position="63"/>
        <end position="155"/>
    </location>
</feature>
<dbReference type="RefSeq" id="WP_380901538.1">
    <property type="nucleotide sequence ID" value="NZ_JBHUEG010000007.1"/>
</dbReference>
<keyword evidence="4" id="KW-1185">Reference proteome</keyword>
<evidence type="ECO:0000259" key="1">
    <source>
        <dbReference type="Pfam" id="PF11738"/>
    </source>
</evidence>
<dbReference type="Gene3D" id="3.30.565.40">
    <property type="entry name" value="Fervidobacterium nodosum Rt17-B1 like"/>
    <property type="match status" value="1"/>
</dbReference>
<comment type="caution">
    <text evidence="3">The sequence shown here is derived from an EMBL/GenBank/DDBJ whole genome shotgun (WGS) entry which is preliminary data.</text>
</comment>
<dbReference type="Pfam" id="PF11738">
    <property type="entry name" value="DUF3298"/>
    <property type="match status" value="1"/>
</dbReference>
<dbReference type="EMBL" id="JBHULR010000003">
    <property type="protein sequence ID" value="MFD2547104.1"/>
    <property type="molecule type" value="Genomic_DNA"/>
</dbReference>
<feature type="domain" description="DUF3298" evidence="1">
    <location>
        <begin position="182"/>
        <end position="251"/>
    </location>
</feature>
<protein>
    <submittedName>
        <fullName evidence="3">DUF3298 domain-containing protein</fullName>
    </submittedName>
</protein>
<accession>A0ABW5KFW7</accession>
<proteinExistence type="predicted"/>
<dbReference type="InterPro" id="IPR021729">
    <property type="entry name" value="DUF3298"/>
</dbReference>
<dbReference type="Gene3D" id="3.90.640.20">
    <property type="entry name" value="Heat-shock cognate protein, ATPase"/>
    <property type="match status" value="1"/>
</dbReference>
<dbReference type="InterPro" id="IPR025303">
    <property type="entry name" value="PdaC"/>
</dbReference>
<dbReference type="PROSITE" id="PS51257">
    <property type="entry name" value="PROKAR_LIPOPROTEIN"/>
    <property type="match status" value="1"/>
</dbReference>
<dbReference type="InterPro" id="IPR037126">
    <property type="entry name" value="PdaC/RsiV-like_sf"/>
</dbReference>
<reference evidence="4" key="1">
    <citation type="journal article" date="2019" name="Int. J. Syst. Evol. Microbiol.">
        <title>The Global Catalogue of Microorganisms (GCM) 10K type strain sequencing project: providing services to taxonomists for standard genome sequencing and annotation.</title>
        <authorList>
            <consortium name="The Broad Institute Genomics Platform"/>
            <consortium name="The Broad Institute Genome Sequencing Center for Infectious Disease"/>
            <person name="Wu L."/>
            <person name="Ma J."/>
        </authorList>
    </citation>
    <scope>NUCLEOTIDE SEQUENCE [LARGE SCALE GENOMIC DNA]</scope>
    <source>
        <strain evidence="4">KCTC 42662</strain>
    </source>
</reference>
<evidence type="ECO:0000313" key="3">
    <source>
        <dbReference type="EMBL" id="MFD2547104.1"/>
    </source>
</evidence>